<evidence type="ECO:0000313" key="2">
    <source>
        <dbReference type="EMBL" id="MBD2866770.1"/>
    </source>
</evidence>
<evidence type="ECO:0000259" key="1">
    <source>
        <dbReference type="Pfam" id="PF01636"/>
    </source>
</evidence>
<evidence type="ECO:0000313" key="3">
    <source>
        <dbReference type="Proteomes" id="UP000639396"/>
    </source>
</evidence>
<dbReference type="InterPro" id="IPR011009">
    <property type="entry name" value="Kinase-like_dom_sf"/>
</dbReference>
<dbReference type="EMBL" id="JACXJA010000069">
    <property type="protein sequence ID" value="MBD2866770.1"/>
    <property type="molecule type" value="Genomic_DNA"/>
</dbReference>
<protein>
    <submittedName>
        <fullName evidence="2">Phosphotransferase</fullName>
    </submittedName>
</protein>
<name>A0A927CJD7_9BACL</name>
<feature type="domain" description="Aminoglycoside phosphotransferase" evidence="1">
    <location>
        <begin position="22"/>
        <end position="246"/>
    </location>
</feature>
<organism evidence="2 3">
    <name type="scientific">Paenibacillus oceani</name>
    <dbReference type="NCBI Taxonomy" id="2772510"/>
    <lineage>
        <taxon>Bacteria</taxon>
        <taxon>Bacillati</taxon>
        <taxon>Bacillota</taxon>
        <taxon>Bacilli</taxon>
        <taxon>Bacillales</taxon>
        <taxon>Paenibacillaceae</taxon>
        <taxon>Paenibacillus</taxon>
    </lineage>
</organism>
<dbReference type="InterPro" id="IPR051678">
    <property type="entry name" value="AGP_Transferase"/>
</dbReference>
<gene>
    <name evidence="2" type="ORF">IDH45_32855</name>
</gene>
<dbReference type="Proteomes" id="UP000639396">
    <property type="component" value="Unassembled WGS sequence"/>
</dbReference>
<dbReference type="Gene3D" id="3.30.200.20">
    <property type="entry name" value="Phosphorylase Kinase, domain 1"/>
    <property type="match status" value="1"/>
</dbReference>
<sequence length="296" mass="33365">METKLYSEAIRNHCPGLSLESVEVFGSGQNSDIVLVNSQTIFRFPKYAEGIRQLKREAAFLNRIAGRVPIEVPRPIYSSFASLEPGRAFIGYRKLSGKPLEAEVLMSDLDERGWRQLAGQLGGFLKALHEVETEEMNDGRSDDNLYSEWSELYDRIRTKLYRYMNPEARLWTDRHFTGYLGEKKNFEIRLAAVHGDFGTSNILYDSDKRRISGIIDFGSAGIGDPAVDCAALLASYGEQFLHFAAAVYPEIDGMMDRITFYRGTFALQEALFGLEHEDSEAFHSGLAGYRQDAGRS</sequence>
<dbReference type="Gene3D" id="3.90.1200.10">
    <property type="match status" value="1"/>
</dbReference>
<proteinExistence type="predicted"/>
<dbReference type="PANTHER" id="PTHR21310:SF15">
    <property type="entry name" value="AMINOGLYCOSIDE PHOSPHOTRANSFERASE DOMAIN-CONTAINING PROTEIN"/>
    <property type="match status" value="1"/>
</dbReference>
<dbReference type="InterPro" id="IPR002575">
    <property type="entry name" value="Aminoglycoside_PTrfase"/>
</dbReference>
<dbReference type="AlphaFoldDB" id="A0A927CJD7"/>
<reference evidence="2" key="1">
    <citation type="submission" date="2020-09" db="EMBL/GenBank/DDBJ databases">
        <title>A novel bacterium of genus Paenibacillus, isolated from South China Sea.</title>
        <authorList>
            <person name="Huang H."/>
            <person name="Mo K."/>
            <person name="Hu Y."/>
        </authorList>
    </citation>
    <scope>NUCLEOTIDE SEQUENCE</scope>
    <source>
        <strain evidence="2">IB182363</strain>
    </source>
</reference>
<dbReference type="Pfam" id="PF01636">
    <property type="entry name" value="APH"/>
    <property type="match status" value="1"/>
</dbReference>
<dbReference type="PANTHER" id="PTHR21310">
    <property type="entry name" value="AMINOGLYCOSIDE PHOSPHOTRANSFERASE-RELATED-RELATED"/>
    <property type="match status" value="1"/>
</dbReference>
<accession>A0A927CJD7</accession>
<comment type="caution">
    <text evidence="2">The sequence shown here is derived from an EMBL/GenBank/DDBJ whole genome shotgun (WGS) entry which is preliminary data.</text>
</comment>
<keyword evidence="3" id="KW-1185">Reference proteome</keyword>
<dbReference type="SUPFAM" id="SSF56112">
    <property type="entry name" value="Protein kinase-like (PK-like)"/>
    <property type="match status" value="1"/>
</dbReference>